<dbReference type="Proteomes" id="UP001165381">
    <property type="component" value="Unassembled WGS sequence"/>
</dbReference>
<accession>A0ABT0QAM0</accession>
<dbReference type="EMBL" id="JAMFLZ010000001">
    <property type="protein sequence ID" value="MCL6294027.1"/>
    <property type="molecule type" value="Genomic_DNA"/>
</dbReference>
<sequence length="186" mass="21991">MLVSEFENDFLKRQYPNLDTKSAYEKFVTEISEGKTEHLIEFSEKSRNLFNESTLRLEIYCVVDSTWIEKNPWNDKALLVKGRTKCLNSDGTFENGLMEMPFNENEISRDSIQKRYMNFVESNFNGKYLKALNSISDKSDFWSSFVKDRNDFGIIISEFIAKRMLAHKVDFDDYYIKRLIVTELSY</sequence>
<keyword evidence="2" id="KW-1185">Reference proteome</keyword>
<evidence type="ECO:0000313" key="1">
    <source>
        <dbReference type="EMBL" id="MCL6294027.1"/>
    </source>
</evidence>
<reference evidence="1" key="1">
    <citation type="submission" date="2022-05" db="EMBL/GenBank/DDBJ databases">
        <authorList>
            <person name="Park J.-S."/>
        </authorList>
    </citation>
    <scope>NUCLEOTIDE SEQUENCE</scope>
    <source>
        <strain evidence="1">2012CJ34-3</strain>
    </source>
</reference>
<name>A0ABT0QAM0_9FLAO</name>
<protein>
    <submittedName>
        <fullName evidence="1">Uncharacterized protein</fullName>
    </submittedName>
</protein>
<organism evidence="1 2">
    <name type="scientific">Jejuia spongiicola</name>
    <dbReference type="NCBI Taxonomy" id="2942207"/>
    <lineage>
        <taxon>Bacteria</taxon>
        <taxon>Pseudomonadati</taxon>
        <taxon>Bacteroidota</taxon>
        <taxon>Flavobacteriia</taxon>
        <taxon>Flavobacteriales</taxon>
        <taxon>Flavobacteriaceae</taxon>
        <taxon>Jejuia</taxon>
    </lineage>
</organism>
<evidence type="ECO:0000313" key="2">
    <source>
        <dbReference type="Proteomes" id="UP001165381"/>
    </source>
</evidence>
<dbReference type="RefSeq" id="WP_249972032.1">
    <property type="nucleotide sequence ID" value="NZ_JAMFLZ010000001.1"/>
</dbReference>
<comment type="caution">
    <text evidence="1">The sequence shown here is derived from an EMBL/GenBank/DDBJ whole genome shotgun (WGS) entry which is preliminary data.</text>
</comment>
<proteinExistence type="predicted"/>
<gene>
    <name evidence="1" type="ORF">M3P09_03420</name>
</gene>